<dbReference type="Gramene" id="OB05G26320.1">
    <property type="protein sequence ID" value="OB05G26320.1"/>
    <property type="gene ID" value="OB05G26320"/>
</dbReference>
<reference evidence="1" key="2">
    <citation type="submission" date="2013-04" db="UniProtKB">
        <authorList>
            <consortium name="EnsemblPlants"/>
        </authorList>
    </citation>
    <scope>IDENTIFICATION</scope>
</reference>
<proteinExistence type="predicted"/>
<dbReference type="AlphaFoldDB" id="J3M7Q8"/>
<keyword evidence="2" id="KW-1185">Reference proteome</keyword>
<sequence length="51" mass="6062">MIKHIIWKSLRTVAFRRSDLKYTAICDTCRTWPLAVRHLENSNIFLKRAST</sequence>
<evidence type="ECO:0000313" key="2">
    <source>
        <dbReference type="Proteomes" id="UP000006038"/>
    </source>
</evidence>
<dbReference type="EnsemblPlants" id="OB05G26320.1">
    <property type="protein sequence ID" value="OB05G26320.1"/>
    <property type="gene ID" value="OB05G26320"/>
</dbReference>
<dbReference type="HOGENOM" id="CLU_3109614_0_0_1"/>
<reference evidence="1" key="1">
    <citation type="journal article" date="2013" name="Nat. Commun.">
        <title>Whole-genome sequencing of Oryza brachyantha reveals mechanisms underlying Oryza genome evolution.</title>
        <authorList>
            <person name="Chen J."/>
            <person name="Huang Q."/>
            <person name="Gao D."/>
            <person name="Wang J."/>
            <person name="Lang Y."/>
            <person name="Liu T."/>
            <person name="Li B."/>
            <person name="Bai Z."/>
            <person name="Luis Goicoechea J."/>
            <person name="Liang C."/>
            <person name="Chen C."/>
            <person name="Zhang W."/>
            <person name="Sun S."/>
            <person name="Liao Y."/>
            <person name="Zhang X."/>
            <person name="Yang L."/>
            <person name="Song C."/>
            <person name="Wang M."/>
            <person name="Shi J."/>
            <person name="Liu G."/>
            <person name="Liu J."/>
            <person name="Zhou H."/>
            <person name="Zhou W."/>
            <person name="Yu Q."/>
            <person name="An N."/>
            <person name="Chen Y."/>
            <person name="Cai Q."/>
            <person name="Wang B."/>
            <person name="Liu B."/>
            <person name="Min J."/>
            <person name="Huang Y."/>
            <person name="Wu H."/>
            <person name="Li Z."/>
            <person name="Zhang Y."/>
            <person name="Yin Y."/>
            <person name="Song W."/>
            <person name="Jiang J."/>
            <person name="Jackson S.A."/>
            <person name="Wing R.A."/>
            <person name="Wang J."/>
            <person name="Chen M."/>
        </authorList>
    </citation>
    <scope>NUCLEOTIDE SEQUENCE [LARGE SCALE GENOMIC DNA]</scope>
    <source>
        <strain evidence="1">cv. IRGC 101232</strain>
    </source>
</reference>
<organism evidence="1">
    <name type="scientific">Oryza brachyantha</name>
    <name type="common">malo sina</name>
    <dbReference type="NCBI Taxonomy" id="4533"/>
    <lineage>
        <taxon>Eukaryota</taxon>
        <taxon>Viridiplantae</taxon>
        <taxon>Streptophyta</taxon>
        <taxon>Embryophyta</taxon>
        <taxon>Tracheophyta</taxon>
        <taxon>Spermatophyta</taxon>
        <taxon>Magnoliopsida</taxon>
        <taxon>Liliopsida</taxon>
        <taxon>Poales</taxon>
        <taxon>Poaceae</taxon>
        <taxon>BOP clade</taxon>
        <taxon>Oryzoideae</taxon>
        <taxon>Oryzeae</taxon>
        <taxon>Oryzinae</taxon>
        <taxon>Oryza</taxon>
    </lineage>
</organism>
<dbReference type="Proteomes" id="UP000006038">
    <property type="component" value="Chromosome 5"/>
</dbReference>
<accession>J3M7Q8</accession>
<name>J3M7Q8_ORYBR</name>
<protein>
    <submittedName>
        <fullName evidence="1">Uncharacterized protein</fullName>
    </submittedName>
</protein>
<evidence type="ECO:0000313" key="1">
    <source>
        <dbReference type="EnsemblPlants" id="OB05G26320.1"/>
    </source>
</evidence>